<dbReference type="Pfam" id="PF00583">
    <property type="entry name" value="Acetyltransf_1"/>
    <property type="match status" value="1"/>
</dbReference>
<gene>
    <name evidence="2" type="ORF">B0T14DRAFT_535825</name>
</gene>
<feature type="domain" description="N-acetyltransferase" evidence="1">
    <location>
        <begin position="9"/>
        <end position="196"/>
    </location>
</feature>
<dbReference type="EMBL" id="JAULSU010000003">
    <property type="protein sequence ID" value="KAK0622750.1"/>
    <property type="molecule type" value="Genomic_DNA"/>
</dbReference>
<dbReference type="InterPro" id="IPR000182">
    <property type="entry name" value="GNAT_dom"/>
</dbReference>
<dbReference type="PANTHER" id="PTHR42791:SF2">
    <property type="entry name" value="N-ACETYLTRANSFERASE DOMAIN-CONTAINING PROTEIN"/>
    <property type="match status" value="1"/>
</dbReference>
<dbReference type="SUPFAM" id="SSF55729">
    <property type="entry name" value="Acyl-CoA N-acyltransferases (Nat)"/>
    <property type="match status" value="1"/>
</dbReference>
<dbReference type="PANTHER" id="PTHR42791">
    <property type="entry name" value="GNAT FAMILY ACETYLTRANSFERASE"/>
    <property type="match status" value="1"/>
</dbReference>
<dbReference type="PROSITE" id="PS51186">
    <property type="entry name" value="GNAT"/>
    <property type="match status" value="1"/>
</dbReference>
<sequence>MSQQTTPTFTITSVTTADSAALAANSRHRTLDYHTPQFALRCPRNLLRNRATARHEKAVDTTTGKVVGYARWSLPEGYPDAWPEAIIRVAERAVWDPDWSSDELLDKVREVEREVLGRGLYMILGYLAVHPDEQRQGIVTALVRNGMRQAEKLGLDIFVHAMKPGVKVYQWLGFRMEREVIQDGSMGGLVFGDYFPVYTQVAQDQHIPNIS</sequence>
<dbReference type="Gene3D" id="3.40.630.30">
    <property type="match status" value="1"/>
</dbReference>
<reference evidence="2" key="1">
    <citation type="submission" date="2023-06" db="EMBL/GenBank/DDBJ databases">
        <title>Genome-scale phylogeny and comparative genomics of the fungal order Sordariales.</title>
        <authorList>
            <consortium name="Lawrence Berkeley National Laboratory"/>
            <person name="Hensen N."/>
            <person name="Bonometti L."/>
            <person name="Westerberg I."/>
            <person name="Brannstrom I.O."/>
            <person name="Guillou S."/>
            <person name="Cros-Aarteil S."/>
            <person name="Calhoun S."/>
            <person name="Haridas S."/>
            <person name="Kuo A."/>
            <person name="Mondo S."/>
            <person name="Pangilinan J."/>
            <person name="Riley R."/>
            <person name="Labutti K."/>
            <person name="Andreopoulos B."/>
            <person name="Lipzen A."/>
            <person name="Chen C."/>
            <person name="Yanf M."/>
            <person name="Daum C."/>
            <person name="Ng V."/>
            <person name="Clum A."/>
            <person name="Steindorff A."/>
            <person name="Ohm R."/>
            <person name="Martin F."/>
            <person name="Silar P."/>
            <person name="Natvig D."/>
            <person name="Lalanne C."/>
            <person name="Gautier V."/>
            <person name="Ament-Velasquez S.L."/>
            <person name="Kruys A."/>
            <person name="Hutchinson M.I."/>
            <person name="Powell A.J."/>
            <person name="Barry K."/>
            <person name="Miller A.N."/>
            <person name="Grigoriev I.V."/>
            <person name="Debuchy R."/>
            <person name="Gladieux P."/>
            <person name="Thoren M.H."/>
            <person name="Johannesson H."/>
        </authorList>
    </citation>
    <scope>NUCLEOTIDE SEQUENCE</scope>
    <source>
        <strain evidence="2">CBS 606.72</strain>
    </source>
</reference>
<evidence type="ECO:0000259" key="1">
    <source>
        <dbReference type="PROSITE" id="PS51186"/>
    </source>
</evidence>
<evidence type="ECO:0000313" key="2">
    <source>
        <dbReference type="EMBL" id="KAK0622750.1"/>
    </source>
</evidence>
<dbReference type="GO" id="GO:0016747">
    <property type="term" value="F:acyltransferase activity, transferring groups other than amino-acyl groups"/>
    <property type="evidence" value="ECO:0007669"/>
    <property type="project" value="InterPro"/>
</dbReference>
<dbReference type="InterPro" id="IPR016181">
    <property type="entry name" value="Acyl_CoA_acyltransferase"/>
</dbReference>
<keyword evidence="3" id="KW-1185">Reference proteome</keyword>
<organism evidence="2 3">
    <name type="scientific">Immersiella caudata</name>
    <dbReference type="NCBI Taxonomy" id="314043"/>
    <lineage>
        <taxon>Eukaryota</taxon>
        <taxon>Fungi</taxon>
        <taxon>Dikarya</taxon>
        <taxon>Ascomycota</taxon>
        <taxon>Pezizomycotina</taxon>
        <taxon>Sordariomycetes</taxon>
        <taxon>Sordariomycetidae</taxon>
        <taxon>Sordariales</taxon>
        <taxon>Lasiosphaeriaceae</taxon>
        <taxon>Immersiella</taxon>
    </lineage>
</organism>
<dbReference type="Proteomes" id="UP001175000">
    <property type="component" value="Unassembled WGS sequence"/>
</dbReference>
<dbReference type="AlphaFoldDB" id="A0AA39WW92"/>
<name>A0AA39WW92_9PEZI</name>
<proteinExistence type="predicted"/>
<comment type="caution">
    <text evidence="2">The sequence shown here is derived from an EMBL/GenBank/DDBJ whole genome shotgun (WGS) entry which is preliminary data.</text>
</comment>
<evidence type="ECO:0000313" key="3">
    <source>
        <dbReference type="Proteomes" id="UP001175000"/>
    </source>
</evidence>
<dbReference type="CDD" id="cd04301">
    <property type="entry name" value="NAT_SF"/>
    <property type="match status" value="1"/>
</dbReference>
<protein>
    <recommendedName>
        <fullName evidence="1">N-acetyltransferase domain-containing protein</fullName>
    </recommendedName>
</protein>
<accession>A0AA39WW92</accession>
<dbReference type="InterPro" id="IPR052523">
    <property type="entry name" value="Trichothecene_AcTrans"/>
</dbReference>